<protein>
    <submittedName>
        <fullName evidence="1">Uncharacterized protein</fullName>
    </submittedName>
</protein>
<dbReference type="AlphaFoldDB" id="A0A6J4IJG5"/>
<accession>A0A6J4IJG5</accession>
<gene>
    <name evidence="1" type="ORF">AVDCRST_MAG92-2063</name>
</gene>
<evidence type="ECO:0000313" key="1">
    <source>
        <dbReference type="EMBL" id="CAA9252347.1"/>
    </source>
</evidence>
<organism evidence="1">
    <name type="scientific">uncultured Coleofasciculus sp</name>
    <dbReference type="NCBI Taxonomy" id="1267456"/>
    <lineage>
        <taxon>Bacteria</taxon>
        <taxon>Bacillati</taxon>
        <taxon>Cyanobacteriota</taxon>
        <taxon>Cyanophyceae</taxon>
        <taxon>Coleofasciculales</taxon>
        <taxon>Coleofasciculaceae</taxon>
        <taxon>Coleofasciculus</taxon>
        <taxon>environmental samples</taxon>
    </lineage>
</organism>
<dbReference type="EMBL" id="CADCTM010000308">
    <property type="protein sequence ID" value="CAA9252347.1"/>
    <property type="molecule type" value="Genomic_DNA"/>
</dbReference>
<proteinExistence type="predicted"/>
<name>A0A6J4IJG5_9CYAN</name>
<sequence length="45" mass="5030">MRLTPSLLKGYLTTLSLNSYPNIKDKILGYEFFPFAHLVNIDGAG</sequence>
<reference evidence="1" key="1">
    <citation type="submission" date="2020-02" db="EMBL/GenBank/DDBJ databases">
        <authorList>
            <person name="Meier V. D."/>
        </authorList>
    </citation>
    <scope>NUCLEOTIDE SEQUENCE</scope>
    <source>
        <strain evidence="1">AVDCRST_MAG92</strain>
    </source>
</reference>